<dbReference type="OrthoDB" id="6495357at2759"/>
<accession>A0A4Y2SVA9</accession>
<sequence>MKTAIYATLYHRISTDKKPQHFKCPFGQESWCFYQAAIASGIKPGSHKELVKTPVNEAHLAKILPIYQRLASNELLERCIRCMTQNSNETLHSVIWSKCSKISSASMKRVNIAACEAISEFNIGTLKTLELLQNENNMQLNTSARNLALYKDYRRSIKYVCKYVNKGSDTAVFELTNGENDQNEIHQHQMGRYISSNEAVWRIFNFPIHKRSSTVIPLSVQLENGQSLYFTTETAA</sequence>
<name>A0A4Y2SVA9_ARAVE</name>
<reference evidence="1 2" key="1">
    <citation type="journal article" date="2019" name="Sci. Rep.">
        <title>Orb-weaving spider Araneus ventricosus genome elucidates the spidroin gene catalogue.</title>
        <authorList>
            <person name="Kono N."/>
            <person name="Nakamura H."/>
            <person name="Ohtoshi R."/>
            <person name="Moran D.A.P."/>
            <person name="Shinohara A."/>
            <person name="Yoshida Y."/>
            <person name="Fujiwara M."/>
            <person name="Mori M."/>
            <person name="Tomita M."/>
            <person name="Arakawa K."/>
        </authorList>
    </citation>
    <scope>NUCLEOTIDE SEQUENCE [LARGE SCALE GENOMIC DNA]</scope>
</reference>
<dbReference type="Proteomes" id="UP000499080">
    <property type="component" value="Unassembled WGS sequence"/>
</dbReference>
<evidence type="ECO:0000313" key="1">
    <source>
        <dbReference type="EMBL" id="GBN91276.1"/>
    </source>
</evidence>
<protein>
    <submittedName>
        <fullName evidence="1">Uncharacterized protein</fullName>
    </submittedName>
</protein>
<organism evidence="1 2">
    <name type="scientific">Araneus ventricosus</name>
    <name type="common">Orbweaver spider</name>
    <name type="synonym">Epeira ventricosa</name>
    <dbReference type="NCBI Taxonomy" id="182803"/>
    <lineage>
        <taxon>Eukaryota</taxon>
        <taxon>Metazoa</taxon>
        <taxon>Ecdysozoa</taxon>
        <taxon>Arthropoda</taxon>
        <taxon>Chelicerata</taxon>
        <taxon>Arachnida</taxon>
        <taxon>Araneae</taxon>
        <taxon>Araneomorphae</taxon>
        <taxon>Entelegynae</taxon>
        <taxon>Araneoidea</taxon>
        <taxon>Araneidae</taxon>
        <taxon>Araneus</taxon>
    </lineage>
</organism>
<dbReference type="EMBL" id="BGPR01023808">
    <property type="protein sequence ID" value="GBN91276.1"/>
    <property type="molecule type" value="Genomic_DNA"/>
</dbReference>
<dbReference type="AlphaFoldDB" id="A0A4Y2SVA9"/>
<gene>
    <name evidence="1" type="ORF">AVEN_45668_1</name>
</gene>
<keyword evidence="2" id="KW-1185">Reference proteome</keyword>
<evidence type="ECO:0000313" key="2">
    <source>
        <dbReference type="Proteomes" id="UP000499080"/>
    </source>
</evidence>
<comment type="caution">
    <text evidence="1">The sequence shown here is derived from an EMBL/GenBank/DDBJ whole genome shotgun (WGS) entry which is preliminary data.</text>
</comment>
<proteinExistence type="predicted"/>